<gene>
    <name evidence="1" type="ORF">I3679_008540</name>
</gene>
<sequence>MMIKRYIRFINNTPIMVVMASDVVVVKVNTEDNTTMAIMNIVVMVKGPSPRTSWRMLPTG</sequence>
<protein>
    <submittedName>
        <fullName evidence="1">Uncharacterized protein</fullName>
    </submittedName>
</protein>
<evidence type="ECO:0000313" key="1">
    <source>
        <dbReference type="EMBL" id="MEY2344168.1"/>
    </source>
</evidence>
<reference evidence="1" key="1">
    <citation type="submission" date="2021-05" db="EMBL/GenBank/DDBJ databases">
        <title>First report of NDM-5 and VEB-6 producing Proteus mirabilis isolated from blood of a sepsis patient in Kolkata, India.</title>
        <authorList>
            <person name="Halder G."/>
            <person name="Chaudhuri B."/>
            <person name="Dutta S."/>
        </authorList>
    </citation>
    <scope>NUCLEOTIDE SEQUENCE [LARGE SCALE GENOMIC DNA]</scope>
    <source>
        <strain evidence="1">7049</strain>
    </source>
</reference>
<name>A0ABD5LS59_PROMI</name>
<comment type="caution">
    <text evidence="1">The sequence shown here is derived from an EMBL/GenBank/DDBJ whole genome shotgun (WGS) entry which is preliminary data.</text>
</comment>
<proteinExistence type="predicted"/>
<dbReference type="AlphaFoldDB" id="A0ABD5LS59"/>
<dbReference type="EMBL" id="JADQCH020000001">
    <property type="protein sequence ID" value="MEY2344168.1"/>
    <property type="molecule type" value="Genomic_DNA"/>
</dbReference>
<organism evidence="1">
    <name type="scientific">Proteus mirabilis</name>
    <dbReference type="NCBI Taxonomy" id="584"/>
    <lineage>
        <taxon>Bacteria</taxon>
        <taxon>Pseudomonadati</taxon>
        <taxon>Pseudomonadota</taxon>
        <taxon>Gammaproteobacteria</taxon>
        <taxon>Enterobacterales</taxon>
        <taxon>Morganellaceae</taxon>
        <taxon>Proteus</taxon>
    </lineage>
</organism>
<accession>A0ABD5LS59</accession>